<dbReference type="KEGG" id="scac:106093072"/>
<reference evidence="9" key="1">
    <citation type="submission" date="2020-05" db="UniProtKB">
        <authorList>
            <consortium name="EnsemblMetazoa"/>
        </authorList>
    </citation>
    <scope>IDENTIFICATION</scope>
    <source>
        <strain evidence="9">USDA</strain>
    </source>
</reference>
<evidence type="ECO:0000256" key="6">
    <source>
        <dbReference type="SAM" id="MobiDB-lite"/>
    </source>
</evidence>
<dbReference type="PANTHER" id="PTHR47023">
    <property type="entry name" value="SEX PEPTIDE RECEPTOR"/>
    <property type="match status" value="1"/>
</dbReference>
<feature type="transmembrane region" description="Helical" evidence="7">
    <location>
        <begin position="200"/>
        <end position="222"/>
    </location>
</feature>
<dbReference type="PROSITE" id="PS50262">
    <property type="entry name" value="G_PROTEIN_RECEP_F1_2"/>
    <property type="match status" value="1"/>
</dbReference>
<dbReference type="OrthoDB" id="5962323at2759"/>
<evidence type="ECO:0000256" key="3">
    <source>
        <dbReference type="ARBA" id="ARBA00022692"/>
    </source>
</evidence>
<feature type="transmembrane region" description="Helical" evidence="7">
    <location>
        <begin position="348"/>
        <end position="373"/>
    </location>
</feature>
<evidence type="ECO:0000313" key="10">
    <source>
        <dbReference type="Proteomes" id="UP000095300"/>
    </source>
</evidence>
<dbReference type="Proteomes" id="UP000095300">
    <property type="component" value="Unassembled WGS sequence"/>
</dbReference>
<dbReference type="EnsemblMetazoa" id="SCAU009382-RA">
    <property type="protein sequence ID" value="SCAU009382-PA"/>
    <property type="gene ID" value="SCAU009382"/>
</dbReference>
<dbReference type="GO" id="GO:0016020">
    <property type="term" value="C:membrane"/>
    <property type="evidence" value="ECO:0007669"/>
    <property type="project" value="UniProtKB-SubCell"/>
</dbReference>
<feature type="region of interest" description="Disordered" evidence="6">
    <location>
        <begin position="42"/>
        <end position="63"/>
    </location>
</feature>
<dbReference type="AlphaFoldDB" id="A0A1I8PMA8"/>
<sequence>MVLRDSMRQHQNMNNLQQTMIAVVTESVAAVMAPTMNDNNLYHRTSVPANASTSPADSSTHGANNHTEYSYDISAAGLLYWSGDGGGGGVNGVAELGSDNSIARDSSSEIIIDSLSNSFKYLNASAYAHDPNDTDFYMHCMDRDPVTNLSYFNLTCETQIEYVLPLYGYIMPFLLVLTVLSNSLIVLILSKKNMSTPTNFVLMGMAIFDMLTVIFPAPGLIYMYTFGNHYKPLHPTSLCRAYIIFVDILPAICHTASIWLTLALAVQRYIYVCHAPMARTWCTIPRVKRCTLYIAIAAFLHQSTRMIDRSYEPLTIEWNGEMVEVCHLETADWVHELIGEDLYFSTFYLFRVFFVNLLPCVMLVTLNILLFSAMRKAQERRKLLFSENRKKECKKLRESNCTTLMLIVVVSVFLAVEIPIAVVTVMHIVSSLAYQFLDYSIANVFVTATNFALVVSYPINFGIYCGMSRQFRETFKSIFLGRMVGKKDNSSRYSIVNGPRTCTNTNETVL</sequence>
<dbReference type="Gene3D" id="1.20.1070.10">
    <property type="entry name" value="Rhodopsin 7-helix transmembrane proteins"/>
    <property type="match status" value="1"/>
</dbReference>
<feature type="domain" description="G-protein coupled receptors family 1 profile" evidence="8">
    <location>
        <begin position="181"/>
        <end position="464"/>
    </location>
</feature>
<dbReference type="PRINTS" id="PR00237">
    <property type="entry name" value="GPCRRHODOPSN"/>
</dbReference>
<dbReference type="VEuPathDB" id="VectorBase:SCAU009382"/>
<dbReference type="InterPro" id="IPR019427">
    <property type="entry name" value="7TM_GPCR_serpentine_rcpt_Srw"/>
</dbReference>
<accession>A0A1I8PMA8</accession>
<evidence type="ECO:0000256" key="4">
    <source>
        <dbReference type="ARBA" id="ARBA00022989"/>
    </source>
</evidence>
<dbReference type="STRING" id="35570.A0A1I8PMA8"/>
<gene>
    <name evidence="9" type="primary">106093072</name>
</gene>
<keyword evidence="4 7" id="KW-1133">Transmembrane helix</keyword>
<comment type="similarity">
    <text evidence="2">Belongs to the G-protein coupled receptor 1 family.</text>
</comment>
<keyword evidence="10" id="KW-1185">Reference proteome</keyword>
<dbReference type="InterPro" id="IPR000276">
    <property type="entry name" value="GPCR_Rhodpsn"/>
</dbReference>
<feature type="transmembrane region" description="Helical" evidence="7">
    <location>
        <begin position="166"/>
        <end position="188"/>
    </location>
</feature>
<protein>
    <recommendedName>
        <fullName evidence="8">G-protein coupled receptors family 1 profile domain-containing protein</fullName>
    </recommendedName>
</protein>
<feature type="transmembrane region" description="Helical" evidence="7">
    <location>
        <begin position="441"/>
        <end position="467"/>
    </location>
</feature>
<dbReference type="PANTHER" id="PTHR47023:SF1">
    <property type="entry name" value="SEX PEPTIDE RECEPTOR"/>
    <property type="match status" value="1"/>
</dbReference>
<evidence type="ECO:0000259" key="8">
    <source>
        <dbReference type="PROSITE" id="PS50262"/>
    </source>
</evidence>
<comment type="subcellular location">
    <subcellularLocation>
        <location evidence="1">Membrane</location>
    </subcellularLocation>
</comment>
<keyword evidence="3 7" id="KW-0812">Transmembrane</keyword>
<feature type="transmembrane region" description="Helical" evidence="7">
    <location>
        <begin position="404"/>
        <end position="429"/>
    </location>
</feature>
<evidence type="ECO:0000256" key="7">
    <source>
        <dbReference type="SAM" id="Phobius"/>
    </source>
</evidence>
<evidence type="ECO:0000256" key="1">
    <source>
        <dbReference type="ARBA" id="ARBA00004370"/>
    </source>
</evidence>
<keyword evidence="5 7" id="KW-0472">Membrane</keyword>
<dbReference type="Pfam" id="PF10324">
    <property type="entry name" value="7TM_GPCR_Srw"/>
    <property type="match status" value="1"/>
</dbReference>
<feature type="transmembrane region" description="Helical" evidence="7">
    <location>
        <begin position="242"/>
        <end position="266"/>
    </location>
</feature>
<organism evidence="9 10">
    <name type="scientific">Stomoxys calcitrans</name>
    <name type="common">Stable fly</name>
    <name type="synonym">Conops calcitrans</name>
    <dbReference type="NCBI Taxonomy" id="35570"/>
    <lineage>
        <taxon>Eukaryota</taxon>
        <taxon>Metazoa</taxon>
        <taxon>Ecdysozoa</taxon>
        <taxon>Arthropoda</taxon>
        <taxon>Hexapoda</taxon>
        <taxon>Insecta</taxon>
        <taxon>Pterygota</taxon>
        <taxon>Neoptera</taxon>
        <taxon>Endopterygota</taxon>
        <taxon>Diptera</taxon>
        <taxon>Brachycera</taxon>
        <taxon>Muscomorpha</taxon>
        <taxon>Muscoidea</taxon>
        <taxon>Muscidae</taxon>
        <taxon>Stomoxys</taxon>
    </lineage>
</organism>
<proteinExistence type="inferred from homology"/>
<evidence type="ECO:0000313" key="9">
    <source>
        <dbReference type="EnsemblMetazoa" id="SCAU009382-PA"/>
    </source>
</evidence>
<dbReference type="CDD" id="cd14978">
    <property type="entry name" value="7tmA_FMRFamide_R-like"/>
    <property type="match status" value="1"/>
</dbReference>
<dbReference type="InterPro" id="IPR053071">
    <property type="entry name" value="GPCR1-related_rcpt"/>
</dbReference>
<name>A0A1I8PMA8_STOCA</name>
<dbReference type="InterPro" id="IPR017452">
    <property type="entry name" value="GPCR_Rhodpsn_7TM"/>
</dbReference>
<evidence type="ECO:0000256" key="2">
    <source>
        <dbReference type="ARBA" id="ARBA00010663"/>
    </source>
</evidence>
<evidence type="ECO:0000256" key="5">
    <source>
        <dbReference type="ARBA" id="ARBA00023136"/>
    </source>
</evidence>
<dbReference type="GO" id="GO:0008528">
    <property type="term" value="F:G protein-coupled peptide receptor activity"/>
    <property type="evidence" value="ECO:0007669"/>
    <property type="project" value="InterPro"/>
</dbReference>
<dbReference type="SUPFAM" id="SSF81321">
    <property type="entry name" value="Family A G protein-coupled receptor-like"/>
    <property type="match status" value="1"/>
</dbReference>